<dbReference type="InterPro" id="IPR003594">
    <property type="entry name" value="HATPase_dom"/>
</dbReference>
<feature type="domain" description="Histidine kinase" evidence="9">
    <location>
        <begin position="300"/>
        <end position="513"/>
    </location>
</feature>
<feature type="transmembrane region" description="Helical" evidence="8">
    <location>
        <begin position="107"/>
        <end position="128"/>
    </location>
</feature>
<dbReference type="PROSITE" id="PS50109">
    <property type="entry name" value="HIS_KIN"/>
    <property type="match status" value="1"/>
</dbReference>
<evidence type="ECO:0000256" key="7">
    <source>
        <dbReference type="SAM" id="MobiDB-lite"/>
    </source>
</evidence>
<evidence type="ECO:0000256" key="1">
    <source>
        <dbReference type="ARBA" id="ARBA00000085"/>
    </source>
</evidence>
<dbReference type="Pfam" id="PF02518">
    <property type="entry name" value="HATPase_c"/>
    <property type="match status" value="1"/>
</dbReference>
<dbReference type="InterPro" id="IPR035965">
    <property type="entry name" value="PAS-like_dom_sf"/>
</dbReference>
<dbReference type="InterPro" id="IPR013656">
    <property type="entry name" value="PAS_4"/>
</dbReference>
<keyword evidence="8" id="KW-0812">Transmembrane</keyword>
<feature type="transmembrane region" description="Helical" evidence="8">
    <location>
        <begin position="12"/>
        <end position="30"/>
    </location>
</feature>
<name>D2RXC3_HALTV</name>
<evidence type="ECO:0000256" key="6">
    <source>
        <dbReference type="SAM" id="Coils"/>
    </source>
</evidence>
<dbReference type="Gene3D" id="3.30.450.20">
    <property type="entry name" value="PAS domain"/>
    <property type="match status" value="1"/>
</dbReference>
<evidence type="ECO:0000256" key="3">
    <source>
        <dbReference type="ARBA" id="ARBA00022553"/>
    </source>
</evidence>
<feature type="transmembrane region" description="Helical" evidence="8">
    <location>
        <begin position="36"/>
        <end position="61"/>
    </location>
</feature>
<dbReference type="HOGENOM" id="CLU_000445_114_71_2"/>
<keyword evidence="8" id="KW-1133">Transmembrane helix</keyword>
<dbReference type="SUPFAM" id="SSF47384">
    <property type="entry name" value="Homodimeric domain of signal transducing histidine kinase"/>
    <property type="match status" value="1"/>
</dbReference>
<dbReference type="EMBL" id="CP001860">
    <property type="protein sequence ID" value="ADB61647.1"/>
    <property type="molecule type" value="Genomic_DNA"/>
</dbReference>
<dbReference type="Pfam" id="PF00512">
    <property type="entry name" value="HisKA"/>
    <property type="match status" value="1"/>
</dbReference>
<sequence length="535" mass="59599">MDWRFPRWLGTAIVVAIFVFSLVVSVYHVWVHESRLVLALLGQWSLVVLSVTFGCIGYYALTNVDTPNGPGIIGRYTGIGYVLAGLASGGYASHQYLAPEATIDFDVILFQAIFVALVGGTAGILVGFETARRKRSIADLEETTSELEAIEDEIRTEKQRFESLFQNAPSAAADIQYTDGEPTIDRANTVFEELVDHTSADAQGKNLFEVVPLQETETEAAVAAHVADNEIYRDEVTVDRPDGRGHYKLRVIPYEVGKEGERAFALYTDVTELRRTQQELAESVDQLEASNERLEQFAYAVSHDLQEPLRMVSSYLQLLEDRYRDELDEDAEEFIDYAVDGAERMRAMIENLLEYSRVTTRGEPLEPTDAAAVLDNVLTDLEPRIEETDATITVDELPTVIADGDQLAQVFRNLLSNALKYSGDEPPRVHVGVERDGDEWRFAIADQGIGLDPEQSEQIFDVFETAHTSEEGSDSGIGLALCQRIIERHGGKIWVDSEPGEGATFYFTLPRTEAQESERTRPPRADSEEPSDSRA</sequence>
<feature type="region of interest" description="Disordered" evidence="7">
    <location>
        <begin position="510"/>
        <end position="535"/>
    </location>
</feature>
<dbReference type="SUPFAM" id="SSF55874">
    <property type="entry name" value="ATPase domain of HSP90 chaperone/DNA topoisomerase II/histidine kinase"/>
    <property type="match status" value="1"/>
</dbReference>
<dbReference type="SMART" id="SM00388">
    <property type="entry name" value="HisKA"/>
    <property type="match status" value="1"/>
</dbReference>
<keyword evidence="8" id="KW-0472">Membrane</keyword>
<feature type="transmembrane region" description="Helical" evidence="8">
    <location>
        <begin position="73"/>
        <end position="92"/>
    </location>
</feature>
<dbReference type="AlphaFoldDB" id="D2RXC3"/>
<comment type="catalytic activity">
    <reaction evidence="1">
        <text>ATP + protein L-histidine = ADP + protein N-phospho-L-histidine.</text>
        <dbReference type="EC" id="2.7.13.3"/>
    </reaction>
</comment>
<keyword evidence="5 10" id="KW-0418">Kinase</keyword>
<dbReference type="PANTHER" id="PTHR43304:SF1">
    <property type="entry name" value="PAC DOMAIN-CONTAINING PROTEIN"/>
    <property type="match status" value="1"/>
</dbReference>
<dbReference type="CDD" id="cd00082">
    <property type="entry name" value="HisKA"/>
    <property type="match status" value="1"/>
</dbReference>
<keyword evidence="11" id="KW-1185">Reference proteome</keyword>
<dbReference type="KEGG" id="htu:Htur_2774"/>
<dbReference type="InterPro" id="IPR003661">
    <property type="entry name" value="HisK_dim/P_dom"/>
</dbReference>
<dbReference type="InterPro" id="IPR005467">
    <property type="entry name" value="His_kinase_dom"/>
</dbReference>
<evidence type="ECO:0000259" key="9">
    <source>
        <dbReference type="PROSITE" id="PS50109"/>
    </source>
</evidence>
<dbReference type="Gene3D" id="1.10.287.130">
    <property type="match status" value="1"/>
</dbReference>
<dbReference type="PRINTS" id="PR00344">
    <property type="entry name" value="BCTRLSENSOR"/>
</dbReference>
<dbReference type="InterPro" id="IPR000014">
    <property type="entry name" value="PAS"/>
</dbReference>
<dbReference type="Pfam" id="PF08448">
    <property type="entry name" value="PAS_4"/>
    <property type="match status" value="1"/>
</dbReference>
<dbReference type="STRING" id="543526.Htur_2774"/>
<evidence type="ECO:0000313" key="10">
    <source>
        <dbReference type="EMBL" id="ADB61647.1"/>
    </source>
</evidence>
<keyword evidence="4" id="KW-0808">Transferase</keyword>
<accession>D2RXC3</accession>
<feature type="coiled-coil region" evidence="6">
    <location>
        <begin position="133"/>
        <end position="167"/>
    </location>
</feature>
<dbReference type="SMART" id="SM00387">
    <property type="entry name" value="HATPase_c"/>
    <property type="match status" value="1"/>
</dbReference>
<keyword evidence="3" id="KW-0597">Phosphoprotein</keyword>
<protein>
    <recommendedName>
        <fullName evidence="2">histidine kinase</fullName>
        <ecNumber evidence="2">2.7.13.3</ecNumber>
    </recommendedName>
</protein>
<dbReference type="InterPro" id="IPR036890">
    <property type="entry name" value="HATPase_C_sf"/>
</dbReference>
<dbReference type="FunFam" id="3.30.565.10:FF:000006">
    <property type="entry name" value="Sensor histidine kinase WalK"/>
    <property type="match status" value="1"/>
</dbReference>
<dbReference type="EC" id="2.7.13.3" evidence="2"/>
<dbReference type="GO" id="GO:0000155">
    <property type="term" value="F:phosphorelay sensor kinase activity"/>
    <property type="evidence" value="ECO:0007669"/>
    <property type="project" value="InterPro"/>
</dbReference>
<dbReference type="OrthoDB" id="106630at2157"/>
<evidence type="ECO:0000256" key="2">
    <source>
        <dbReference type="ARBA" id="ARBA00012438"/>
    </source>
</evidence>
<dbReference type="PANTHER" id="PTHR43304">
    <property type="entry name" value="PHYTOCHROME-LIKE PROTEIN CPH1"/>
    <property type="match status" value="1"/>
</dbReference>
<dbReference type="Proteomes" id="UP000001903">
    <property type="component" value="Chromosome"/>
</dbReference>
<proteinExistence type="predicted"/>
<evidence type="ECO:0000256" key="8">
    <source>
        <dbReference type="SAM" id="Phobius"/>
    </source>
</evidence>
<evidence type="ECO:0000256" key="5">
    <source>
        <dbReference type="ARBA" id="ARBA00022777"/>
    </source>
</evidence>
<dbReference type="InterPro" id="IPR036097">
    <property type="entry name" value="HisK_dim/P_sf"/>
</dbReference>
<gene>
    <name evidence="10" type="ordered locus">Htur_2774</name>
</gene>
<dbReference type="InterPro" id="IPR004358">
    <property type="entry name" value="Sig_transdc_His_kin-like_C"/>
</dbReference>
<organism evidence="10 11">
    <name type="scientific">Haloterrigena turkmenica (strain ATCC 51198 / DSM 5511 / JCM 9101 / NCIMB 13204 / VKM B-1734 / 4k)</name>
    <name type="common">Halococcus turkmenicus</name>
    <dbReference type="NCBI Taxonomy" id="543526"/>
    <lineage>
        <taxon>Archaea</taxon>
        <taxon>Methanobacteriati</taxon>
        <taxon>Methanobacteriota</taxon>
        <taxon>Stenosarchaea group</taxon>
        <taxon>Halobacteria</taxon>
        <taxon>Halobacteriales</taxon>
        <taxon>Natrialbaceae</taxon>
        <taxon>Haloterrigena</taxon>
    </lineage>
</organism>
<dbReference type="Gene3D" id="3.30.565.10">
    <property type="entry name" value="Histidine kinase-like ATPase, C-terminal domain"/>
    <property type="match status" value="1"/>
</dbReference>
<feature type="coiled-coil region" evidence="6">
    <location>
        <begin position="270"/>
        <end position="297"/>
    </location>
</feature>
<dbReference type="eggNOG" id="arCOG02329">
    <property type="taxonomic scope" value="Archaea"/>
</dbReference>
<keyword evidence="6" id="KW-0175">Coiled coil</keyword>
<dbReference type="InterPro" id="IPR052162">
    <property type="entry name" value="Sensor_kinase/Photoreceptor"/>
</dbReference>
<evidence type="ECO:0000313" key="11">
    <source>
        <dbReference type="Proteomes" id="UP000001903"/>
    </source>
</evidence>
<dbReference type="eggNOG" id="arCOG07605">
    <property type="taxonomic scope" value="Archaea"/>
</dbReference>
<feature type="compositionally biased region" description="Basic and acidic residues" evidence="7">
    <location>
        <begin position="513"/>
        <end position="535"/>
    </location>
</feature>
<reference evidence="10 11" key="1">
    <citation type="journal article" date="2010" name="Stand. Genomic Sci.">
        <title>Complete genome sequence of Haloterrigena turkmenica type strain (4k).</title>
        <authorList>
            <person name="Saunders E."/>
            <person name="Tindall B.J."/>
            <person name="Fahnrich R."/>
            <person name="Lapidus A."/>
            <person name="Copeland A."/>
            <person name="Del Rio T.G."/>
            <person name="Lucas S."/>
            <person name="Chen F."/>
            <person name="Tice H."/>
            <person name="Cheng J.F."/>
            <person name="Han C."/>
            <person name="Detter J.C."/>
            <person name="Bruce D."/>
            <person name="Goodwin L."/>
            <person name="Chain P."/>
            <person name="Pitluck S."/>
            <person name="Pati A."/>
            <person name="Ivanova N."/>
            <person name="Mavromatis K."/>
            <person name="Chen A."/>
            <person name="Palaniappan K."/>
            <person name="Land M."/>
            <person name="Hauser L."/>
            <person name="Chang Y.J."/>
            <person name="Jeffries C.D."/>
            <person name="Brettin T."/>
            <person name="Rohde M."/>
            <person name="Goker M."/>
            <person name="Bristow J."/>
            <person name="Eisen J.A."/>
            <person name="Markowitz V."/>
            <person name="Hugenholtz P."/>
            <person name="Klenk H.P."/>
            <person name="Kyrpides N.C."/>
        </authorList>
    </citation>
    <scope>NUCLEOTIDE SEQUENCE [LARGE SCALE GENOMIC DNA]</scope>
    <source>
        <strain evidence="11">ATCC 51198 / DSM 5511 / JCM 9101 / NCIMB 13204 / VKM B-1734 / 4k</strain>
    </source>
</reference>
<dbReference type="SUPFAM" id="SSF55785">
    <property type="entry name" value="PYP-like sensor domain (PAS domain)"/>
    <property type="match status" value="1"/>
</dbReference>
<dbReference type="NCBIfam" id="TIGR00229">
    <property type="entry name" value="sensory_box"/>
    <property type="match status" value="1"/>
</dbReference>
<evidence type="ECO:0000256" key="4">
    <source>
        <dbReference type="ARBA" id="ARBA00022679"/>
    </source>
</evidence>